<dbReference type="PANTHER" id="PTHR24414">
    <property type="entry name" value="F-BOX/KELCH-REPEAT PROTEIN SKIP4"/>
    <property type="match status" value="1"/>
</dbReference>
<dbReference type="EMBL" id="BSYO01000003">
    <property type="protein sequence ID" value="GMH01585.1"/>
    <property type="molecule type" value="Genomic_DNA"/>
</dbReference>
<dbReference type="SMART" id="SM00256">
    <property type="entry name" value="FBOX"/>
    <property type="match status" value="1"/>
</dbReference>
<dbReference type="InterPro" id="IPR011498">
    <property type="entry name" value="Kelch_2"/>
</dbReference>
<accession>A0AAD3RZJ1</accession>
<protein>
    <recommendedName>
        <fullName evidence="1">F-box domain-containing protein</fullName>
    </recommendedName>
</protein>
<organism evidence="2 3">
    <name type="scientific">Nepenthes gracilis</name>
    <name type="common">Slender pitcher plant</name>
    <dbReference type="NCBI Taxonomy" id="150966"/>
    <lineage>
        <taxon>Eukaryota</taxon>
        <taxon>Viridiplantae</taxon>
        <taxon>Streptophyta</taxon>
        <taxon>Embryophyta</taxon>
        <taxon>Tracheophyta</taxon>
        <taxon>Spermatophyta</taxon>
        <taxon>Magnoliopsida</taxon>
        <taxon>eudicotyledons</taxon>
        <taxon>Gunneridae</taxon>
        <taxon>Pentapetalae</taxon>
        <taxon>Caryophyllales</taxon>
        <taxon>Nepenthaceae</taxon>
        <taxon>Nepenthes</taxon>
    </lineage>
</organism>
<dbReference type="SUPFAM" id="SSF81383">
    <property type="entry name" value="F-box domain"/>
    <property type="match status" value="1"/>
</dbReference>
<dbReference type="InterPro" id="IPR001810">
    <property type="entry name" value="F-box_dom"/>
</dbReference>
<name>A0AAD3RZJ1_NEPGR</name>
<proteinExistence type="predicted"/>
<reference evidence="2" key="1">
    <citation type="submission" date="2023-05" db="EMBL/GenBank/DDBJ databases">
        <title>Nepenthes gracilis genome sequencing.</title>
        <authorList>
            <person name="Fukushima K."/>
        </authorList>
    </citation>
    <scope>NUCLEOTIDE SEQUENCE</scope>
    <source>
        <strain evidence="2">SING2019-196</strain>
    </source>
</reference>
<dbReference type="GO" id="GO:0043161">
    <property type="term" value="P:proteasome-mediated ubiquitin-dependent protein catabolic process"/>
    <property type="evidence" value="ECO:0007669"/>
    <property type="project" value="TreeGrafter"/>
</dbReference>
<sequence>MVADKILMHEMEEDDAAPIHGDLLEVILSHVPLIDLVLARRVSKSWNDAVVSSLSNFKKAKPWLLVHVQKIMSSCGTTTHAYDARSQLWVKITQPSIKHASDLQSSNGDLLYILSPTKLSFSVDPLHATWQDVSAPRVWRVDPIVALVGSRIVVAGGASEFEDDPLVVETYDVERREWTTCQSMPAILKDAAAPTWLSVAANEEKMFVTEKTSGITYSFSPDSRNWQGPFDLRPNPQVFFLTVGFSGDDMILAGLVGHAQDVMAVRLWKVDPETMGLKLIGEMPTEFVQKLKDENSNLSSISLSSTKDFVYVYNSSEAEEIVLCEFADNGACRWESVRNPAWRDACKVTERMVFSCGKVEIEDLERAMRSANRKFSLKCCS</sequence>
<feature type="domain" description="F-box" evidence="1">
    <location>
        <begin position="19"/>
        <end position="59"/>
    </location>
</feature>
<gene>
    <name evidence="2" type="ORF">Nepgr_003424</name>
</gene>
<dbReference type="PANTHER" id="PTHR24414:SF44">
    <property type="entry name" value="F-BOX DOMAIN-CONTAINING PROTEIN"/>
    <property type="match status" value="1"/>
</dbReference>
<dbReference type="InterPro" id="IPR050354">
    <property type="entry name" value="F-box/kelch-repeat_ARATH"/>
</dbReference>
<dbReference type="CDD" id="cd09917">
    <property type="entry name" value="F-box_SF"/>
    <property type="match status" value="1"/>
</dbReference>
<comment type="caution">
    <text evidence="2">The sequence shown here is derived from an EMBL/GenBank/DDBJ whole genome shotgun (WGS) entry which is preliminary data.</text>
</comment>
<evidence type="ECO:0000313" key="2">
    <source>
        <dbReference type="EMBL" id="GMH01585.1"/>
    </source>
</evidence>
<dbReference type="Gene3D" id="2.120.10.80">
    <property type="entry name" value="Kelch-type beta propeller"/>
    <property type="match status" value="1"/>
</dbReference>
<dbReference type="AlphaFoldDB" id="A0AAD3RZJ1"/>
<dbReference type="GO" id="GO:0005829">
    <property type="term" value="C:cytosol"/>
    <property type="evidence" value="ECO:0007669"/>
    <property type="project" value="TreeGrafter"/>
</dbReference>
<evidence type="ECO:0000259" key="1">
    <source>
        <dbReference type="SMART" id="SM00256"/>
    </source>
</evidence>
<dbReference type="Pfam" id="PF07646">
    <property type="entry name" value="Kelch_2"/>
    <property type="match status" value="1"/>
</dbReference>
<dbReference type="Pfam" id="PF00646">
    <property type="entry name" value="F-box"/>
    <property type="match status" value="1"/>
</dbReference>
<dbReference type="Proteomes" id="UP001279734">
    <property type="component" value="Unassembled WGS sequence"/>
</dbReference>
<dbReference type="InterPro" id="IPR036047">
    <property type="entry name" value="F-box-like_dom_sf"/>
</dbReference>
<dbReference type="GO" id="GO:0005634">
    <property type="term" value="C:nucleus"/>
    <property type="evidence" value="ECO:0007669"/>
    <property type="project" value="TreeGrafter"/>
</dbReference>
<dbReference type="SUPFAM" id="SSF117281">
    <property type="entry name" value="Kelch motif"/>
    <property type="match status" value="1"/>
</dbReference>
<dbReference type="InterPro" id="IPR015915">
    <property type="entry name" value="Kelch-typ_b-propeller"/>
</dbReference>
<keyword evidence="3" id="KW-1185">Reference proteome</keyword>
<evidence type="ECO:0000313" key="3">
    <source>
        <dbReference type="Proteomes" id="UP001279734"/>
    </source>
</evidence>